<gene>
    <name evidence="2" type="ORF">NliqN6_0387</name>
</gene>
<dbReference type="Proteomes" id="UP000620104">
    <property type="component" value="Unassembled WGS sequence"/>
</dbReference>
<dbReference type="OrthoDB" id="10672441at2759"/>
<sequence>MPALPTCLSGKSSSPSSDPPLSARKPVARKSALRQSRLPFQYPLPSKKTVRMSLPACGNLDPDPTSGRYHDFDYRQTRGVHLAHAASVLSDTGGERPAMVPNGYRHSFQARFSGPINSDARAGLMATIAKRAEGKGGLSMILDPATEIPVYRWEGSRPAEVSSIKGPPSRQETHSAGLQKRGAASLPNVPSAKGSSRNSLHSSLSAASGSRNLESPSLRRPFEQAFQKDLPIVSWTKEVPATIPAVQMTAKARPYVRVTVNTKSPFCSQPLDDRQEAFSQMMAKMEEPRPAQTAPSPVVHGQVPASHTPFARRTCTSASSSLSVTPSMRIPRDAMHGKATQIEVFSAPYNAQRGKRPPKGPLSASAAPAVHPGLQAGRYVTPAHPAFPAFPPFPDFPAFPAFPKFPAFPTVSRSRYTIIRGLALIE</sequence>
<dbReference type="EMBL" id="BLZA01000005">
    <property type="protein sequence ID" value="GHJ83985.1"/>
    <property type="molecule type" value="Genomic_DNA"/>
</dbReference>
<feature type="region of interest" description="Disordered" evidence="1">
    <location>
        <begin position="159"/>
        <end position="219"/>
    </location>
</feature>
<comment type="caution">
    <text evidence="2">The sequence shown here is derived from an EMBL/GenBank/DDBJ whole genome shotgun (WGS) entry which is preliminary data.</text>
</comment>
<evidence type="ECO:0000313" key="3">
    <source>
        <dbReference type="Proteomes" id="UP000620104"/>
    </source>
</evidence>
<proteinExistence type="predicted"/>
<protein>
    <submittedName>
        <fullName evidence="2">Uncharacterized protein</fullName>
    </submittedName>
</protein>
<accession>A0A8H3TP66</accession>
<keyword evidence="3" id="KW-1185">Reference proteome</keyword>
<feature type="compositionally biased region" description="Low complexity" evidence="1">
    <location>
        <begin position="194"/>
        <end position="212"/>
    </location>
</feature>
<feature type="region of interest" description="Disordered" evidence="1">
    <location>
        <begin position="1"/>
        <end position="45"/>
    </location>
</feature>
<organism evidence="2 3">
    <name type="scientific">Naganishia liquefaciens</name>
    <dbReference type="NCBI Taxonomy" id="104408"/>
    <lineage>
        <taxon>Eukaryota</taxon>
        <taxon>Fungi</taxon>
        <taxon>Dikarya</taxon>
        <taxon>Basidiomycota</taxon>
        <taxon>Agaricomycotina</taxon>
        <taxon>Tremellomycetes</taxon>
        <taxon>Filobasidiales</taxon>
        <taxon>Filobasidiaceae</taxon>
        <taxon>Naganishia</taxon>
    </lineage>
</organism>
<reference evidence="2" key="1">
    <citation type="submission" date="2020-07" db="EMBL/GenBank/DDBJ databases">
        <title>Draft Genome Sequence of a Deep-Sea Yeast, Naganishia (Cryptococcus) liquefaciens strain N6.</title>
        <authorList>
            <person name="Han Y.W."/>
            <person name="Kajitani R."/>
            <person name="Morimoto H."/>
            <person name="Parhat M."/>
            <person name="Tsubouchi H."/>
            <person name="Bakenova O."/>
            <person name="Ogata M."/>
            <person name="Argunhan B."/>
            <person name="Aoki R."/>
            <person name="Kajiwara S."/>
            <person name="Itoh T."/>
            <person name="Iwasaki H."/>
        </authorList>
    </citation>
    <scope>NUCLEOTIDE SEQUENCE</scope>
    <source>
        <strain evidence="2">N6</strain>
    </source>
</reference>
<evidence type="ECO:0000256" key="1">
    <source>
        <dbReference type="SAM" id="MobiDB-lite"/>
    </source>
</evidence>
<dbReference type="AlphaFoldDB" id="A0A8H3TP66"/>
<evidence type="ECO:0000313" key="2">
    <source>
        <dbReference type="EMBL" id="GHJ83985.1"/>
    </source>
</evidence>
<name>A0A8H3TP66_9TREE</name>
<feature type="compositionally biased region" description="Low complexity" evidence="1">
    <location>
        <begin position="9"/>
        <end position="22"/>
    </location>
</feature>